<dbReference type="EMBL" id="JABCRI010000001">
    <property type="protein sequence ID" value="KAF8412947.1"/>
    <property type="molecule type" value="Genomic_DNA"/>
</dbReference>
<dbReference type="Proteomes" id="UP000655225">
    <property type="component" value="Unassembled WGS sequence"/>
</dbReference>
<proteinExistence type="predicted"/>
<accession>A0A834ZV04</accession>
<keyword evidence="2" id="KW-1185">Reference proteome</keyword>
<sequence>MDYRTRSRTNSIDLMVIPTRDNLFAPSFGDICQAVDFIQSKYYCIFTVLWRSKVWAKGFNLSVRRLSQGFLTCGLWLCSHARQKISSDSIVRESNCSEGTDQWGALAVEIHVY</sequence>
<name>A0A834ZV04_TETSI</name>
<protein>
    <submittedName>
        <fullName evidence="1">Uncharacterized protein</fullName>
    </submittedName>
</protein>
<gene>
    <name evidence="1" type="ORF">HHK36_000919</name>
</gene>
<dbReference type="OrthoDB" id="273181at2759"/>
<reference evidence="1 2" key="1">
    <citation type="submission" date="2020-04" db="EMBL/GenBank/DDBJ databases">
        <title>Plant Genome Project.</title>
        <authorList>
            <person name="Zhang R.-G."/>
        </authorList>
    </citation>
    <scope>NUCLEOTIDE SEQUENCE [LARGE SCALE GENOMIC DNA]</scope>
    <source>
        <strain evidence="1">YNK0</strain>
        <tissue evidence="1">Leaf</tissue>
    </source>
</reference>
<organism evidence="1 2">
    <name type="scientific">Tetracentron sinense</name>
    <name type="common">Spur-leaf</name>
    <dbReference type="NCBI Taxonomy" id="13715"/>
    <lineage>
        <taxon>Eukaryota</taxon>
        <taxon>Viridiplantae</taxon>
        <taxon>Streptophyta</taxon>
        <taxon>Embryophyta</taxon>
        <taxon>Tracheophyta</taxon>
        <taxon>Spermatophyta</taxon>
        <taxon>Magnoliopsida</taxon>
        <taxon>Trochodendrales</taxon>
        <taxon>Trochodendraceae</taxon>
        <taxon>Tetracentron</taxon>
    </lineage>
</organism>
<dbReference type="AlphaFoldDB" id="A0A834ZV04"/>
<evidence type="ECO:0000313" key="2">
    <source>
        <dbReference type="Proteomes" id="UP000655225"/>
    </source>
</evidence>
<evidence type="ECO:0000313" key="1">
    <source>
        <dbReference type="EMBL" id="KAF8412947.1"/>
    </source>
</evidence>
<comment type="caution">
    <text evidence="1">The sequence shown here is derived from an EMBL/GenBank/DDBJ whole genome shotgun (WGS) entry which is preliminary data.</text>
</comment>